<dbReference type="EMBL" id="BMIB01000003">
    <property type="protein sequence ID" value="GGH74272.1"/>
    <property type="molecule type" value="Genomic_DNA"/>
</dbReference>
<evidence type="ECO:0000313" key="1">
    <source>
        <dbReference type="EMBL" id="GGH74272.1"/>
    </source>
</evidence>
<dbReference type="PANTHER" id="PTHR30565">
    <property type="entry name" value="PROTEIN YCIF"/>
    <property type="match status" value="1"/>
</dbReference>
<gene>
    <name evidence="1" type="ORF">GCM10011379_36720</name>
</gene>
<comment type="caution">
    <text evidence="1">The sequence shown here is derived from an EMBL/GenBank/DDBJ whole genome shotgun (WGS) entry which is preliminary data.</text>
</comment>
<dbReference type="Gene3D" id="1.20.1260.10">
    <property type="match status" value="1"/>
</dbReference>
<name>A0A917J317_9BACT</name>
<dbReference type="SUPFAM" id="SSF47240">
    <property type="entry name" value="Ferritin-like"/>
    <property type="match status" value="1"/>
</dbReference>
<dbReference type="InterPro" id="IPR010287">
    <property type="entry name" value="DUF892_YciF-like"/>
</dbReference>
<dbReference type="AlphaFoldDB" id="A0A917J317"/>
<reference evidence="1" key="1">
    <citation type="journal article" date="2014" name="Int. J. Syst. Evol. Microbiol.">
        <title>Complete genome sequence of Corynebacterium casei LMG S-19264T (=DSM 44701T), isolated from a smear-ripened cheese.</title>
        <authorList>
            <consortium name="US DOE Joint Genome Institute (JGI-PGF)"/>
            <person name="Walter F."/>
            <person name="Albersmeier A."/>
            <person name="Kalinowski J."/>
            <person name="Ruckert C."/>
        </authorList>
    </citation>
    <scope>NUCLEOTIDE SEQUENCE</scope>
    <source>
        <strain evidence="1">CGMCC 1.15290</strain>
    </source>
</reference>
<accession>A0A917J317</accession>
<keyword evidence="2" id="KW-1185">Reference proteome</keyword>
<dbReference type="PANTHER" id="PTHR30565:SF9">
    <property type="entry name" value="PROTEIN YCIF"/>
    <property type="match status" value="1"/>
</dbReference>
<dbReference type="CDD" id="cd07909">
    <property type="entry name" value="YciF"/>
    <property type="match status" value="1"/>
</dbReference>
<dbReference type="InterPro" id="IPR012347">
    <property type="entry name" value="Ferritin-like"/>
</dbReference>
<sequence length="192" mass="21056">MSKASNTQKRPIAAHNQAQPKEIEPALLELFKDEIKDIYWAEKHLVKTLPKMQKAATSEQLATAIGEHLEVTKTHVTRLEQVFGLLEEKPRAVKCEAMEGLALEGASIIENTQKGSSTRDAGIILASQKIEHYEIATYGALAQLATVLNLGEAASLLAQTLAEEKQTDENLSVIAESINYEAASETNEDEEE</sequence>
<proteinExistence type="predicted"/>
<evidence type="ECO:0000313" key="2">
    <source>
        <dbReference type="Proteomes" id="UP000627292"/>
    </source>
</evidence>
<dbReference type="InterPro" id="IPR047114">
    <property type="entry name" value="YciF"/>
</dbReference>
<reference evidence="1" key="2">
    <citation type="submission" date="2020-09" db="EMBL/GenBank/DDBJ databases">
        <authorList>
            <person name="Sun Q."/>
            <person name="Zhou Y."/>
        </authorList>
    </citation>
    <scope>NUCLEOTIDE SEQUENCE</scope>
    <source>
        <strain evidence="1">CGMCC 1.15290</strain>
    </source>
</reference>
<protein>
    <submittedName>
        <fullName evidence="1">YciE/YciF family protein</fullName>
    </submittedName>
</protein>
<dbReference type="InterPro" id="IPR009078">
    <property type="entry name" value="Ferritin-like_SF"/>
</dbReference>
<dbReference type="RefSeq" id="WP_188954932.1">
    <property type="nucleotide sequence ID" value="NZ_BMIB01000003.1"/>
</dbReference>
<dbReference type="Pfam" id="PF05974">
    <property type="entry name" value="DUF892"/>
    <property type="match status" value="1"/>
</dbReference>
<organism evidence="1 2">
    <name type="scientific">Filimonas zeae</name>
    <dbReference type="NCBI Taxonomy" id="1737353"/>
    <lineage>
        <taxon>Bacteria</taxon>
        <taxon>Pseudomonadati</taxon>
        <taxon>Bacteroidota</taxon>
        <taxon>Chitinophagia</taxon>
        <taxon>Chitinophagales</taxon>
        <taxon>Chitinophagaceae</taxon>
        <taxon>Filimonas</taxon>
    </lineage>
</organism>
<dbReference type="Proteomes" id="UP000627292">
    <property type="component" value="Unassembled WGS sequence"/>
</dbReference>